<dbReference type="HOGENOM" id="CLU_2161255_0_0_1"/>
<organism evidence="1 2">
    <name type="scientific">Megaselia scalaris</name>
    <name type="common">Humpbacked fly</name>
    <name type="synonym">Phora scalaris</name>
    <dbReference type="NCBI Taxonomy" id="36166"/>
    <lineage>
        <taxon>Eukaryota</taxon>
        <taxon>Metazoa</taxon>
        <taxon>Ecdysozoa</taxon>
        <taxon>Arthropoda</taxon>
        <taxon>Hexapoda</taxon>
        <taxon>Insecta</taxon>
        <taxon>Pterygota</taxon>
        <taxon>Neoptera</taxon>
        <taxon>Endopterygota</taxon>
        <taxon>Diptera</taxon>
        <taxon>Brachycera</taxon>
        <taxon>Muscomorpha</taxon>
        <taxon>Platypezoidea</taxon>
        <taxon>Phoridae</taxon>
        <taxon>Megaseliini</taxon>
        <taxon>Megaselia</taxon>
    </lineage>
</organism>
<dbReference type="EMBL" id="CAQQ02032330">
    <property type="status" value="NOT_ANNOTATED_CDS"/>
    <property type="molecule type" value="Genomic_DNA"/>
</dbReference>
<keyword evidence="2" id="KW-1185">Reference proteome</keyword>
<dbReference type="EMBL" id="CAQQ02032329">
    <property type="status" value="NOT_ANNOTATED_CDS"/>
    <property type="molecule type" value="Genomic_DNA"/>
</dbReference>
<evidence type="ECO:0000313" key="1">
    <source>
        <dbReference type="EnsemblMetazoa" id="MESCA008118-PA"/>
    </source>
</evidence>
<name>T1GWE4_MEGSC</name>
<evidence type="ECO:0000313" key="2">
    <source>
        <dbReference type="Proteomes" id="UP000015102"/>
    </source>
</evidence>
<reference evidence="2" key="1">
    <citation type="submission" date="2013-02" db="EMBL/GenBank/DDBJ databases">
        <authorList>
            <person name="Hughes D."/>
        </authorList>
    </citation>
    <scope>NUCLEOTIDE SEQUENCE</scope>
    <source>
        <strain>Durham</strain>
        <strain evidence="2">NC isolate 2 -- Noor lab</strain>
    </source>
</reference>
<dbReference type="AlphaFoldDB" id="T1GWE4"/>
<dbReference type="EnsemblMetazoa" id="MESCA008118-RA">
    <property type="protein sequence ID" value="MESCA008118-PA"/>
    <property type="gene ID" value="MESCA008118"/>
</dbReference>
<accession>T1GWE4</accession>
<proteinExistence type="predicted"/>
<sequence length="111" mass="12977">MKEIHDLLTSKEILQRFFKNLLANFLCLVPQYLEVLDFLQFEWQNVYNTTEDQVYLNDPQGSPSSETFLNTEDVLPKLIFQRCPSKVDDIPSVLIAQPSTAHYMPDPKERQ</sequence>
<dbReference type="Proteomes" id="UP000015102">
    <property type="component" value="Unassembled WGS sequence"/>
</dbReference>
<protein>
    <submittedName>
        <fullName evidence="1">Uncharacterized protein</fullName>
    </submittedName>
</protein>
<reference evidence="1" key="2">
    <citation type="submission" date="2015-06" db="UniProtKB">
        <authorList>
            <consortium name="EnsemblMetazoa"/>
        </authorList>
    </citation>
    <scope>IDENTIFICATION</scope>
</reference>